<comment type="similarity">
    <text evidence="2 6">Belongs to the pseudouridine synthase RsuA family.</text>
</comment>
<keyword evidence="3 5" id="KW-0694">RNA-binding</keyword>
<evidence type="ECO:0000256" key="7">
    <source>
        <dbReference type="SAM" id="MobiDB-lite"/>
    </source>
</evidence>
<sequence>MPERRETGRKPTKKSPNPQKGKKSEARPADWSQGERIAKWLAAAGVCSRREAERLIEEGLVAVNGQVLESAAFKVTGAEKITVEGQRVGGPDKTRLWRFHKPKGLVTTNSDPEGRPTVFEILPKNLPRVMTIGRLDLNTEGLLLLTNDGELARTLELPTTGLKRCYRARAYGKITQPELDKLQEGVMFEGVVYRSIVATLDKTKGDNNWIDMVLTEGKKREARRALESVGLIVNRLIRVSYGPFELGDLAEGGVAEIPAGELLAEFGDSISRKRRPDPARLPQSYSEADTVRRRAKSRTGEDGKSTDKLAKDKRLDGKTSRTDKTMVTDKLRGGKPGLLAKRGKHRYAALREGAEASEERDYSKPAKPGEAKRPSSMKRRGVAGKSASENEGFWVTEPDGTRKELPQHPKTSGSRRDRARAKGKVAHAPKEDVLRPRSLAERREEKKSEDTPRGDGGLPWNERVGASKSRGRPAGVRPAPKRGGSSSKTDKLKGKKSGPPRGRR</sequence>
<comment type="caution">
    <text evidence="9">The sequence shown here is derived from an EMBL/GenBank/DDBJ whole genome shotgun (WGS) entry which is preliminary data.</text>
</comment>
<evidence type="ECO:0000256" key="6">
    <source>
        <dbReference type="RuleBase" id="RU003887"/>
    </source>
</evidence>
<dbReference type="InterPro" id="IPR036986">
    <property type="entry name" value="S4_RNA-bd_sf"/>
</dbReference>
<dbReference type="RefSeq" id="WP_382166298.1">
    <property type="nucleotide sequence ID" value="NZ_JBHTBR010000002.1"/>
</dbReference>
<comment type="catalytic activity">
    <reaction evidence="1">
        <text>a uridine in RNA = a pseudouridine in RNA</text>
        <dbReference type="Rhea" id="RHEA:48348"/>
        <dbReference type="Rhea" id="RHEA-COMP:12068"/>
        <dbReference type="Rhea" id="RHEA-COMP:12069"/>
        <dbReference type="ChEBI" id="CHEBI:65314"/>
        <dbReference type="ChEBI" id="CHEBI:65315"/>
    </reaction>
</comment>
<dbReference type="SMART" id="SM00363">
    <property type="entry name" value="S4"/>
    <property type="match status" value="1"/>
</dbReference>
<dbReference type="InterPro" id="IPR042092">
    <property type="entry name" value="PsdUridine_s_RsuA/RluB/E/F_cat"/>
</dbReference>
<dbReference type="NCBIfam" id="TIGR00093">
    <property type="entry name" value="pseudouridine synthase"/>
    <property type="match status" value="1"/>
</dbReference>
<dbReference type="PANTHER" id="PTHR47683">
    <property type="entry name" value="PSEUDOURIDINE SYNTHASE FAMILY PROTEIN-RELATED"/>
    <property type="match status" value="1"/>
</dbReference>
<evidence type="ECO:0000256" key="1">
    <source>
        <dbReference type="ARBA" id="ARBA00000073"/>
    </source>
</evidence>
<dbReference type="GO" id="GO:0016853">
    <property type="term" value="F:isomerase activity"/>
    <property type="evidence" value="ECO:0007669"/>
    <property type="project" value="UniProtKB-KW"/>
</dbReference>
<name>A0ABW2IJM6_9PROT</name>
<protein>
    <recommendedName>
        <fullName evidence="6">Pseudouridine synthase</fullName>
        <ecNumber evidence="6">5.4.99.-</ecNumber>
    </recommendedName>
</protein>
<accession>A0ABW2IJM6</accession>
<reference evidence="10" key="1">
    <citation type="journal article" date="2019" name="Int. J. Syst. Evol. Microbiol.">
        <title>The Global Catalogue of Microorganisms (GCM) 10K type strain sequencing project: providing services to taxonomists for standard genome sequencing and annotation.</title>
        <authorList>
            <consortium name="The Broad Institute Genomics Platform"/>
            <consortium name="The Broad Institute Genome Sequencing Center for Infectious Disease"/>
            <person name="Wu L."/>
            <person name="Ma J."/>
        </authorList>
    </citation>
    <scope>NUCLEOTIDE SEQUENCE [LARGE SCALE GENOMIC DNA]</scope>
    <source>
        <strain evidence="10">CCUG 51308</strain>
    </source>
</reference>
<dbReference type="Pfam" id="PF00849">
    <property type="entry name" value="PseudoU_synth_2"/>
    <property type="match status" value="1"/>
</dbReference>
<evidence type="ECO:0000313" key="10">
    <source>
        <dbReference type="Proteomes" id="UP001596492"/>
    </source>
</evidence>
<dbReference type="InterPro" id="IPR050343">
    <property type="entry name" value="RsuA_PseudoU_synthase"/>
</dbReference>
<evidence type="ECO:0000259" key="8">
    <source>
        <dbReference type="SMART" id="SM00363"/>
    </source>
</evidence>
<feature type="compositionally biased region" description="Basic and acidic residues" evidence="7">
    <location>
        <begin position="352"/>
        <end position="373"/>
    </location>
</feature>
<dbReference type="Proteomes" id="UP001596492">
    <property type="component" value="Unassembled WGS sequence"/>
</dbReference>
<feature type="compositionally biased region" description="Basic and acidic residues" evidence="7">
    <location>
        <begin position="428"/>
        <end position="453"/>
    </location>
</feature>
<evidence type="ECO:0000313" key="9">
    <source>
        <dbReference type="EMBL" id="MFC7291103.1"/>
    </source>
</evidence>
<feature type="compositionally biased region" description="Basic residues" evidence="7">
    <location>
        <begin position="417"/>
        <end position="427"/>
    </location>
</feature>
<proteinExistence type="inferred from homology"/>
<evidence type="ECO:0000256" key="3">
    <source>
        <dbReference type="ARBA" id="ARBA00022884"/>
    </source>
</evidence>
<dbReference type="InterPro" id="IPR020094">
    <property type="entry name" value="TruA/RsuA/RluB/E/F_N"/>
</dbReference>
<gene>
    <name evidence="9" type="ORF">ACFQS8_05710</name>
</gene>
<feature type="region of interest" description="Disordered" evidence="7">
    <location>
        <begin position="269"/>
        <end position="504"/>
    </location>
</feature>
<dbReference type="EMBL" id="JBHTBR010000002">
    <property type="protein sequence ID" value="MFC7291103.1"/>
    <property type="molecule type" value="Genomic_DNA"/>
</dbReference>
<feature type="region of interest" description="Disordered" evidence="7">
    <location>
        <begin position="1"/>
        <end position="32"/>
    </location>
</feature>
<keyword evidence="10" id="KW-1185">Reference proteome</keyword>
<dbReference type="Gene3D" id="3.30.70.1560">
    <property type="entry name" value="Alpha-L RNA-binding motif"/>
    <property type="match status" value="1"/>
</dbReference>
<keyword evidence="4 6" id="KW-0413">Isomerase</keyword>
<organism evidence="9 10">
    <name type="scientific">Hirschia litorea</name>
    <dbReference type="NCBI Taxonomy" id="1199156"/>
    <lineage>
        <taxon>Bacteria</taxon>
        <taxon>Pseudomonadati</taxon>
        <taxon>Pseudomonadota</taxon>
        <taxon>Alphaproteobacteria</taxon>
        <taxon>Hyphomonadales</taxon>
        <taxon>Hyphomonadaceae</taxon>
        <taxon>Hirschia</taxon>
    </lineage>
</organism>
<dbReference type="Pfam" id="PF01479">
    <property type="entry name" value="S4"/>
    <property type="match status" value="1"/>
</dbReference>
<dbReference type="InterPro" id="IPR002942">
    <property type="entry name" value="S4_RNA-bd"/>
</dbReference>
<evidence type="ECO:0000256" key="5">
    <source>
        <dbReference type="PROSITE-ProRule" id="PRU00182"/>
    </source>
</evidence>
<dbReference type="PROSITE" id="PS01149">
    <property type="entry name" value="PSI_RSU"/>
    <property type="match status" value="1"/>
</dbReference>
<evidence type="ECO:0000256" key="2">
    <source>
        <dbReference type="ARBA" id="ARBA00008348"/>
    </source>
</evidence>
<dbReference type="PANTHER" id="PTHR47683:SF3">
    <property type="entry name" value="RIBOSOMAL LARGE SUBUNIT PSEUDOURIDINE SYNTHASE B"/>
    <property type="match status" value="1"/>
</dbReference>
<dbReference type="PROSITE" id="PS50889">
    <property type="entry name" value="S4"/>
    <property type="match status" value="1"/>
</dbReference>
<feature type="domain" description="RNA-binding S4" evidence="8">
    <location>
        <begin position="35"/>
        <end position="95"/>
    </location>
</feature>
<feature type="compositionally biased region" description="Basic and acidic residues" evidence="7">
    <location>
        <begin position="298"/>
        <end position="332"/>
    </location>
</feature>
<dbReference type="InterPro" id="IPR006145">
    <property type="entry name" value="PsdUridine_synth_RsuA/RluA"/>
</dbReference>
<dbReference type="Gene3D" id="3.10.290.10">
    <property type="entry name" value="RNA-binding S4 domain"/>
    <property type="match status" value="1"/>
</dbReference>
<dbReference type="SUPFAM" id="SSF55120">
    <property type="entry name" value="Pseudouridine synthase"/>
    <property type="match status" value="1"/>
</dbReference>
<dbReference type="Gene3D" id="3.30.70.580">
    <property type="entry name" value="Pseudouridine synthase I, catalytic domain, N-terminal subdomain"/>
    <property type="match status" value="1"/>
</dbReference>
<feature type="compositionally biased region" description="Basic residues" evidence="7">
    <location>
        <begin position="493"/>
        <end position="504"/>
    </location>
</feature>
<dbReference type="CDD" id="cd00165">
    <property type="entry name" value="S4"/>
    <property type="match status" value="1"/>
</dbReference>
<dbReference type="InterPro" id="IPR000748">
    <property type="entry name" value="PsdUridine_synth_RsuA/RluB/E/F"/>
</dbReference>
<dbReference type="InterPro" id="IPR020103">
    <property type="entry name" value="PsdUridine_synth_cat_dom_sf"/>
</dbReference>
<dbReference type="InterPro" id="IPR018496">
    <property type="entry name" value="PsdUridine_synth_RsuA/RluB_CS"/>
</dbReference>
<dbReference type="EC" id="5.4.99.-" evidence="6"/>
<evidence type="ECO:0000256" key="4">
    <source>
        <dbReference type="ARBA" id="ARBA00023235"/>
    </source>
</evidence>
<dbReference type="SUPFAM" id="SSF55174">
    <property type="entry name" value="Alpha-L RNA-binding motif"/>
    <property type="match status" value="1"/>
</dbReference>